<dbReference type="InterPro" id="IPR016181">
    <property type="entry name" value="Acyl_CoA_acyltransferase"/>
</dbReference>
<accession>A0A540W850</accession>
<feature type="domain" description="N-acetyltransferase" evidence="1">
    <location>
        <begin position="29"/>
        <end position="183"/>
    </location>
</feature>
<gene>
    <name evidence="2" type="ORF">E6W39_26840</name>
</gene>
<keyword evidence="2" id="KW-0808">Transferase</keyword>
<dbReference type="Pfam" id="PF13302">
    <property type="entry name" value="Acetyltransf_3"/>
    <property type="match status" value="1"/>
</dbReference>
<dbReference type="PROSITE" id="PS51186">
    <property type="entry name" value="GNAT"/>
    <property type="match status" value="1"/>
</dbReference>
<name>A0A540W850_9ACTN</name>
<dbReference type="RefSeq" id="WP_141635697.1">
    <property type="nucleotide sequence ID" value="NZ_VIGB01000003.1"/>
</dbReference>
<evidence type="ECO:0000313" key="3">
    <source>
        <dbReference type="Proteomes" id="UP000319103"/>
    </source>
</evidence>
<sequence>MTADQLPPTVALHAPGLLMSPWPAQVDDRDMADLRVGLSDPEQARWNPRALLADEGDQPVLDWLDRLRARVADGTLACWALRDPANGRLLGHLGVREIDLEATGGARVGYWTMPAARGRGVATTALRLASTWAFGELGVHRIELAHALGHEASCSVARKAGYPLEGVLRQALPDSYGNRHDLHLHARLASDPEPA</sequence>
<dbReference type="EMBL" id="VIGB01000003">
    <property type="protein sequence ID" value="TQF05195.1"/>
    <property type="molecule type" value="Genomic_DNA"/>
</dbReference>
<evidence type="ECO:0000313" key="2">
    <source>
        <dbReference type="EMBL" id="TQF05195.1"/>
    </source>
</evidence>
<dbReference type="GO" id="GO:0008999">
    <property type="term" value="F:protein-N-terminal-alanine acetyltransferase activity"/>
    <property type="evidence" value="ECO:0007669"/>
    <property type="project" value="TreeGrafter"/>
</dbReference>
<protein>
    <submittedName>
        <fullName evidence="2">GNAT family N-acetyltransferase</fullName>
    </submittedName>
</protein>
<dbReference type="Gene3D" id="3.40.630.30">
    <property type="match status" value="1"/>
</dbReference>
<dbReference type="GO" id="GO:0005737">
    <property type="term" value="C:cytoplasm"/>
    <property type="evidence" value="ECO:0007669"/>
    <property type="project" value="TreeGrafter"/>
</dbReference>
<dbReference type="SUPFAM" id="SSF55729">
    <property type="entry name" value="Acyl-CoA N-acyltransferases (Nat)"/>
    <property type="match status" value="1"/>
</dbReference>
<dbReference type="AlphaFoldDB" id="A0A540W850"/>
<dbReference type="Proteomes" id="UP000319103">
    <property type="component" value="Unassembled WGS sequence"/>
</dbReference>
<dbReference type="InterPro" id="IPR051908">
    <property type="entry name" value="Ribosomal_N-acetyltransferase"/>
</dbReference>
<reference evidence="2 3" key="1">
    <citation type="submission" date="2019-06" db="EMBL/GenBank/DDBJ databases">
        <title>Description of Kitasatospora acidophila sp. nov. isolated from pine grove soil, and reclassification of Streptomyces novaecaesareae to Kitasatospora novaeceasareae comb. nov.</title>
        <authorList>
            <person name="Kim M.J."/>
        </authorList>
    </citation>
    <scope>NUCLEOTIDE SEQUENCE [LARGE SCALE GENOMIC DNA]</scope>
    <source>
        <strain evidence="2 3">MMS16-CNU292</strain>
    </source>
</reference>
<proteinExistence type="predicted"/>
<organism evidence="2 3">
    <name type="scientific">Kitasatospora acidiphila</name>
    <dbReference type="NCBI Taxonomy" id="2567942"/>
    <lineage>
        <taxon>Bacteria</taxon>
        <taxon>Bacillati</taxon>
        <taxon>Actinomycetota</taxon>
        <taxon>Actinomycetes</taxon>
        <taxon>Kitasatosporales</taxon>
        <taxon>Streptomycetaceae</taxon>
        <taxon>Kitasatospora</taxon>
    </lineage>
</organism>
<dbReference type="PANTHER" id="PTHR43441:SF10">
    <property type="entry name" value="ACETYLTRANSFERASE"/>
    <property type="match status" value="1"/>
</dbReference>
<dbReference type="InterPro" id="IPR000182">
    <property type="entry name" value="GNAT_dom"/>
</dbReference>
<dbReference type="GO" id="GO:1990189">
    <property type="term" value="F:protein N-terminal-serine acetyltransferase activity"/>
    <property type="evidence" value="ECO:0007669"/>
    <property type="project" value="TreeGrafter"/>
</dbReference>
<keyword evidence="3" id="KW-1185">Reference proteome</keyword>
<dbReference type="OrthoDB" id="2061990at2"/>
<comment type="caution">
    <text evidence="2">The sequence shown here is derived from an EMBL/GenBank/DDBJ whole genome shotgun (WGS) entry which is preliminary data.</text>
</comment>
<evidence type="ECO:0000259" key="1">
    <source>
        <dbReference type="PROSITE" id="PS51186"/>
    </source>
</evidence>
<dbReference type="PANTHER" id="PTHR43441">
    <property type="entry name" value="RIBOSOMAL-PROTEIN-SERINE ACETYLTRANSFERASE"/>
    <property type="match status" value="1"/>
</dbReference>
<dbReference type="CDD" id="cd04301">
    <property type="entry name" value="NAT_SF"/>
    <property type="match status" value="1"/>
</dbReference>